<accession>A0A1G8KP55</accession>
<dbReference type="AlphaFoldDB" id="A0A1G8KP55"/>
<dbReference type="EMBL" id="FNCN01000053">
    <property type="protein sequence ID" value="SDI45255.1"/>
    <property type="molecule type" value="Genomic_DNA"/>
</dbReference>
<name>A0A1G8KP55_9ACTN</name>
<sequence>MGTSQNIAKCVPNYIFEFSEEIDRTKPAHVNFPPGAYHGSDVPYLFDLKGRIAPFDETQVRFSEKVIKYWTNFAAKGNPNGSGLPTWSKGTVRKGYGLSLDSDGRGIRPVNLVKGHQSEFWDELYPQ</sequence>
<dbReference type="InterPro" id="IPR002018">
    <property type="entry name" value="CarbesteraseB"/>
</dbReference>
<dbReference type="RefSeq" id="WP_176955757.1">
    <property type="nucleotide sequence ID" value="NZ_FNCN01000053.1"/>
</dbReference>
<dbReference type="STRING" id="504805.SAMN05421505_15311"/>
<dbReference type="PANTHER" id="PTHR11559">
    <property type="entry name" value="CARBOXYLESTERASE"/>
    <property type="match status" value="1"/>
</dbReference>
<evidence type="ECO:0000259" key="1">
    <source>
        <dbReference type="Pfam" id="PF00135"/>
    </source>
</evidence>
<feature type="domain" description="Carboxylesterase type B" evidence="1">
    <location>
        <begin position="8"/>
        <end position="105"/>
    </location>
</feature>
<dbReference type="Proteomes" id="UP000198923">
    <property type="component" value="Unassembled WGS sequence"/>
</dbReference>
<dbReference type="Gene3D" id="3.40.50.1820">
    <property type="entry name" value="alpha/beta hydrolase"/>
    <property type="match status" value="1"/>
</dbReference>
<protein>
    <submittedName>
        <fullName evidence="2">Para-nitrobenzyl esterase</fullName>
    </submittedName>
</protein>
<keyword evidence="3" id="KW-1185">Reference proteome</keyword>
<dbReference type="InterPro" id="IPR029058">
    <property type="entry name" value="AB_hydrolase_fold"/>
</dbReference>
<proteinExistence type="predicted"/>
<dbReference type="Pfam" id="PF00135">
    <property type="entry name" value="COesterase"/>
    <property type="match status" value="1"/>
</dbReference>
<reference evidence="2 3" key="1">
    <citation type="submission" date="2016-10" db="EMBL/GenBank/DDBJ databases">
        <authorList>
            <person name="de Groot N.N."/>
        </authorList>
    </citation>
    <scope>NUCLEOTIDE SEQUENCE [LARGE SCALE GENOMIC DNA]</scope>
    <source>
        <strain evidence="2 3">CPCC 201354</strain>
    </source>
</reference>
<evidence type="ECO:0000313" key="3">
    <source>
        <dbReference type="Proteomes" id="UP000198923"/>
    </source>
</evidence>
<dbReference type="SUPFAM" id="SSF53474">
    <property type="entry name" value="alpha/beta-Hydrolases"/>
    <property type="match status" value="1"/>
</dbReference>
<gene>
    <name evidence="2" type="ORF">SAMN05421505_15311</name>
</gene>
<organism evidence="2 3">
    <name type="scientific">Sinosporangium album</name>
    <dbReference type="NCBI Taxonomy" id="504805"/>
    <lineage>
        <taxon>Bacteria</taxon>
        <taxon>Bacillati</taxon>
        <taxon>Actinomycetota</taxon>
        <taxon>Actinomycetes</taxon>
        <taxon>Streptosporangiales</taxon>
        <taxon>Streptosporangiaceae</taxon>
        <taxon>Sinosporangium</taxon>
    </lineage>
</organism>
<dbReference type="InterPro" id="IPR050309">
    <property type="entry name" value="Type-B_Carboxylest/Lipase"/>
</dbReference>
<evidence type="ECO:0000313" key="2">
    <source>
        <dbReference type="EMBL" id="SDI45255.1"/>
    </source>
</evidence>